<evidence type="ECO:0000313" key="2">
    <source>
        <dbReference type="Proteomes" id="UP000436088"/>
    </source>
</evidence>
<comment type="caution">
    <text evidence="1">The sequence shown here is derived from an EMBL/GenBank/DDBJ whole genome shotgun (WGS) entry which is preliminary data.</text>
</comment>
<keyword evidence="2" id="KW-1185">Reference proteome</keyword>
<dbReference type="PANTHER" id="PTHR35317">
    <property type="entry name" value="OS04G0629600 PROTEIN"/>
    <property type="match status" value="1"/>
</dbReference>
<name>A0A6A2Y7D4_HIBSY</name>
<accession>A0A6A2Y7D4</accession>
<dbReference type="PANTHER" id="PTHR35317:SF11">
    <property type="entry name" value="CCHC-TYPE DOMAIN-CONTAINING PROTEIN"/>
    <property type="match status" value="1"/>
</dbReference>
<dbReference type="EMBL" id="VEPZ02001593">
    <property type="protein sequence ID" value="KAE8666817.1"/>
    <property type="molecule type" value="Genomic_DNA"/>
</dbReference>
<reference evidence="1" key="1">
    <citation type="submission" date="2019-09" db="EMBL/GenBank/DDBJ databases">
        <title>Draft genome information of white flower Hibiscus syriacus.</title>
        <authorList>
            <person name="Kim Y.-M."/>
        </authorList>
    </citation>
    <scope>NUCLEOTIDE SEQUENCE [LARGE SCALE GENOMIC DNA]</scope>
    <source>
        <strain evidence="1">YM2019G1</strain>
    </source>
</reference>
<sequence length="121" mass="14083">MQSEISFSAVAPPVFEGENYQIWAIRMESYLEANDHWEAVEEDYEITPLPANPTVAQIKNHKEKRQRKSKAKSCLFNAVSATVFTRIMTLKSAKEIWDFLKMKYEGNEKIKGMRVLNLIRE</sequence>
<dbReference type="Pfam" id="PF14223">
    <property type="entry name" value="Retrotran_gag_2"/>
    <property type="match status" value="1"/>
</dbReference>
<gene>
    <name evidence="1" type="ORF">F3Y22_tig00112491pilonHSYRG00345</name>
</gene>
<dbReference type="AlphaFoldDB" id="A0A6A2Y7D4"/>
<organism evidence="1 2">
    <name type="scientific">Hibiscus syriacus</name>
    <name type="common">Rose of Sharon</name>
    <dbReference type="NCBI Taxonomy" id="106335"/>
    <lineage>
        <taxon>Eukaryota</taxon>
        <taxon>Viridiplantae</taxon>
        <taxon>Streptophyta</taxon>
        <taxon>Embryophyta</taxon>
        <taxon>Tracheophyta</taxon>
        <taxon>Spermatophyta</taxon>
        <taxon>Magnoliopsida</taxon>
        <taxon>eudicotyledons</taxon>
        <taxon>Gunneridae</taxon>
        <taxon>Pentapetalae</taxon>
        <taxon>rosids</taxon>
        <taxon>malvids</taxon>
        <taxon>Malvales</taxon>
        <taxon>Malvaceae</taxon>
        <taxon>Malvoideae</taxon>
        <taxon>Hibiscus</taxon>
    </lineage>
</organism>
<evidence type="ECO:0000313" key="1">
    <source>
        <dbReference type="EMBL" id="KAE8666817.1"/>
    </source>
</evidence>
<dbReference type="Proteomes" id="UP000436088">
    <property type="component" value="Unassembled WGS sequence"/>
</dbReference>
<protein>
    <submittedName>
        <fullName evidence="1">Uncharacterized protein</fullName>
    </submittedName>
</protein>
<proteinExistence type="predicted"/>